<dbReference type="GO" id="GO:0003676">
    <property type="term" value="F:nucleic acid binding"/>
    <property type="evidence" value="ECO:0007669"/>
    <property type="project" value="InterPro"/>
</dbReference>
<feature type="coiled-coil region" evidence="4">
    <location>
        <begin position="57"/>
        <end position="101"/>
    </location>
</feature>
<evidence type="ECO:0000256" key="1">
    <source>
        <dbReference type="ARBA" id="ARBA00022722"/>
    </source>
</evidence>
<protein>
    <recommendedName>
        <fullName evidence="6">Exonuclease domain-containing protein</fullName>
    </recommendedName>
</protein>
<evidence type="ECO:0000256" key="5">
    <source>
        <dbReference type="SAM" id="MobiDB-lite"/>
    </source>
</evidence>
<feature type="region of interest" description="Disordered" evidence="5">
    <location>
        <begin position="735"/>
        <end position="773"/>
    </location>
</feature>
<dbReference type="InterPro" id="IPR047021">
    <property type="entry name" value="REXO1/3/4-like"/>
</dbReference>
<evidence type="ECO:0000256" key="2">
    <source>
        <dbReference type="ARBA" id="ARBA00022801"/>
    </source>
</evidence>
<dbReference type="GO" id="GO:0005634">
    <property type="term" value="C:nucleus"/>
    <property type="evidence" value="ECO:0007669"/>
    <property type="project" value="TreeGrafter"/>
</dbReference>
<keyword evidence="4" id="KW-0175">Coiled coil</keyword>
<feature type="compositionally biased region" description="Pro residues" evidence="5">
    <location>
        <begin position="167"/>
        <end position="182"/>
    </location>
</feature>
<evidence type="ECO:0000259" key="6">
    <source>
        <dbReference type="SMART" id="SM00479"/>
    </source>
</evidence>
<dbReference type="InterPro" id="IPR013520">
    <property type="entry name" value="Ribonucl_H"/>
</dbReference>
<keyword evidence="3" id="KW-0269">Exonuclease</keyword>
<keyword evidence="1" id="KW-0540">Nuclease</keyword>
<feature type="domain" description="Exonuclease" evidence="6">
    <location>
        <begin position="287"/>
        <end position="467"/>
    </location>
</feature>
<proteinExistence type="predicted"/>
<dbReference type="EMBL" id="JAGSXJ010000011">
    <property type="protein sequence ID" value="KAH6687172.1"/>
    <property type="molecule type" value="Genomic_DNA"/>
</dbReference>
<keyword evidence="2" id="KW-0378">Hydrolase</keyword>
<accession>A0A9P9AAA8</accession>
<evidence type="ECO:0000313" key="7">
    <source>
        <dbReference type="EMBL" id="KAH6687172.1"/>
    </source>
</evidence>
<dbReference type="SMART" id="SM00479">
    <property type="entry name" value="EXOIII"/>
    <property type="match status" value="1"/>
</dbReference>
<feature type="region of interest" description="Disordered" evidence="5">
    <location>
        <begin position="151"/>
        <end position="186"/>
    </location>
</feature>
<evidence type="ECO:0000256" key="3">
    <source>
        <dbReference type="ARBA" id="ARBA00022839"/>
    </source>
</evidence>
<dbReference type="InterPro" id="IPR036397">
    <property type="entry name" value="RNaseH_sf"/>
</dbReference>
<dbReference type="Proteomes" id="UP000770015">
    <property type="component" value="Unassembled WGS sequence"/>
</dbReference>
<dbReference type="Gene3D" id="3.30.420.10">
    <property type="entry name" value="Ribonuclease H-like superfamily/Ribonuclease H"/>
    <property type="match status" value="1"/>
</dbReference>
<sequence length="773" mass="87926">MLGRRAVALRITGRQAVWYQAQKLPWSRGGTRFPTSVSLLTRGHPHIHHSGPQDVDIVEVEKKAKEEHMLSEELERQSKEKKKLLARVKAAEKAEKAADERFQSRRPAFLTQRKATPAAVSPTKEEVIVAERQKRRAALLKKQEEEAKAAKARAGLPVAEPKAAAVTPPPKAEPPAPLPTRPAPNQHLRSFGNKWWELSDKEKRKLDLILLGPGHPEELLLAAEFPLKTLPAVYERSAKEARRNTTIDIAEREHLSAGGVIKSRMCKKRLLEFETCPERDRTAPKSRAIVLDCEFANGRMKSDRVLSQISIIDFVSGVILHESLVQSPELGKKYIERKLLDYRMTRKEQYHEKPNVLPDWKAAREMVFKFADKETFIMGHGLENDLNILHIMHDKILDSAILTLPIDVLAPGSLHNPWGLVFLCKRLLGIDFRVTRDPDSGRELHDPLEDNLVAREIILTCLLQPDRLKNKNWQLGSKAMHYERLQMYMKQLLDQERMDGQPRTRAKREVSRTLKNTAEEIRKLDPDWTPDAALRHEGGGLVKAAAAKKVSKDLTTTTRVSKGLAAAAQVSKDLAENVEDLADKDLVKDIEGLLDQDLFEDENEFPRYEWEGLGQAMYDQQLLYDQQLYDQQPVYDQIPLMEGEQLYDQVPPLEGEQIYDQFIPMEGQQIYDQVFPTQGEQIYDQVLPVEGEQIYDQAFPMEDTTVYDDALQQPIDDQAFLLEHGDAHEQVLPEEGEQIHEQDVLTEDSPAEDTTVSGKPPQVVGEEDEARRG</sequence>
<feature type="compositionally biased region" description="Low complexity" evidence="5">
    <location>
        <begin position="152"/>
        <end position="166"/>
    </location>
</feature>
<keyword evidence="8" id="KW-1185">Reference proteome</keyword>
<evidence type="ECO:0000256" key="4">
    <source>
        <dbReference type="SAM" id="Coils"/>
    </source>
</evidence>
<dbReference type="GO" id="GO:0004527">
    <property type="term" value="F:exonuclease activity"/>
    <property type="evidence" value="ECO:0007669"/>
    <property type="project" value="UniProtKB-KW"/>
</dbReference>
<name>A0A9P9AAA8_9PEZI</name>
<dbReference type="InterPro" id="IPR012337">
    <property type="entry name" value="RNaseH-like_sf"/>
</dbReference>
<gene>
    <name evidence="7" type="ORF">F5X68DRAFT_261408</name>
</gene>
<dbReference type="PANTHER" id="PTHR12801">
    <property type="entry name" value="RNA EXONUCLEASE REXO1 / RECO3 FAMILY MEMBER-RELATED"/>
    <property type="match status" value="1"/>
</dbReference>
<organism evidence="7 8">
    <name type="scientific">Plectosphaerella plurivora</name>
    <dbReference type="NCBI Taxonomy" id="936078"/>
    <lineage>
        <taxon>Eukaryota</taxon>
        <taxon>Fungi</taxon>
        <taxon>Dikarya</taxon>
        <taxon>Ascomycota</taxon>
        <taxon>Pezizomycotina</taxon>
        <taxon>Sordariomycetes</taxon>
        <taxon>Hypocreomycetidae</taxon>
        <taxon>Glomerellales</taxon>
        <taxon>Plectosphaerellaceae</taxon>
        <taxon>Plectosphaerella</taxon>
    </lineage>
</organism>
<dbReference type="AlphaFoldDB" id="A0A9P9AAA8"/>
<reference evidence="7" key="1">
    <citation type="journal article" date="2021" name="Nat. Commun.">
        <title>Genetic determinants of endophytism in the Arabidopsis root mycobiome.</title>
        <authorList>
            <person name="Mesny F."/>
            <person name="Miyauchi S."/>
            <person name="Thiergart T."/>
            <person name="Pickel B."/>
            <person name="Atanasova L."/>
            <person name="Karlsson M."/>
            <person name="Huettel B."/>
            <person name="Barry K.W."/>
            <person name="Haridas S."/>
            <person name="Chen C."/>
            <person name="Bauer D."/>
            <person name="Andreopoulos W."/>
            <person name="Pangilinan J."/>
            <person name="LaButti K."/>
            <person name="Riley R."/>
            <person name="Lipzen A."/>
            <person name="Clum A."/>
            <person name="Drula E."/>
            <person name="Henrissat B."/>
            <person name="Kohler A."/>
            <person name="Grigoriev I.V."/>
            <person name="Martin F.M."/>
            <person name="Hacquard S."/>
        </authorList>
    </citation>
    <scope>NUCLEOTIDE SEQUENCE</scope>
    <source>
        <strain evidence="7">MPI-SDFR-AT-0117</strain>
    </source>
</reference>
<dbReference type="OrthoDB" id="16516at2759"/>
<comment type="caution">
    <text evidence="7">The sequence shown here is derived from an EMBL/GenBank/DDBJ whole genome shotgun (WGS) entry which is preliminary data.</text>
</comment>
<dbReference type="SUPFAM" id="SSF53098">
    <property type="entry name" value="Ribonuclease H-like"/>
    <property type="match status" value="1"/>
</dbReference>
<evidence type="ECO:0000313" key="8">
    <source>
        <dbReference type="Proteomes" id="UP000770015"/>
    </source>
</evidence>